<dbReference type="AlphaFoldDB" id="A0A9D4L5N6"/>
<dbReference type="InterPro" id="IPR023578">
    <property type="entry name" value="Ras_GEF_dom_sf"/>
</dbReference>
<reference evidence="1" key="2">
    <citation type="submission" date="2020-11" db="EMBL/GenBank/DDBJ databases">
        <authorList>
            <person name="McCartney M.A."/>
            <person name="Auch B."/>
            <person name="Kono T."/>
            <person name="Mallez S."/>
            <person name="Becker A."/>
            <person name="Gohl D.M."/>
            <person name="Silverstein K.A.T."/>
            <person name="Koren S."/>
            <person name="Bechman K.B."/>
            <person name="Herman A."/>
            <person name="Abrahante J.E."/>
            <person name="Garbe J."/>
        </authorList>
    </citation>
    <scope>NUCLEOTIDE SEQUENCE</scope>
    <source>
        <strain evidence="1">Duluth1</strain>
        <tissue evidence="1">Whole animal</tissue>
    </source>
</reference>
<dbReference type="Proteomes" id="UP000828390">
    <property type="component" value="Unassembled WGS sequence"/>
</dbReference>
<keyword evidence="2" id="KW-1185">Reference proteome</keyword>
<sequence length="52" mass="6223">MRSISVRNPSMRHNRKVSLVFNHLEPEELADHLTYLEYRAFRRINVSISVHC</sequence>
<gene>
    <name evidence="1" type="ORF">DPMN_094392</name>
</gene>
<organism evidence="1 2">
    <name type="scientific">Dreissena polymorpha</name>
    <name type="common">Zebra mussel</name>
    <name type="synonym">Mytilus polymorpha</name>
    <dbReference type="NCBI Taxonomy" id="45954"/>
    <lineage>
        <taxon>Eukaryota</taxon>
        <taxon>Metazoa</taxon>
        <taxon>Spiralia</taxon>
        <taxon>Lophotrochozoa</taxon>
        <taxon>Mollusca</taxon>
        <taxon>Bivalvia</taxon>
        <taxon>Autobranchia</taxon>
        <taxon>Heteroconchia</taxon>
        <taxon>Euheterodonta</taxon>
        <taxon>Imparidentia</taxon>
        <taxon>Neoheterodontei</taxon>
        <taxon>Myida</taxon>
        <taxon>Dreissenoidea</taxon>
        <taxon>Dreissenidae</taxon>
        <taxon>Dreissena</taxon>
    </lineage>
</organism>
<reference evidence="1" key="1">
    <citation type="journal article" date="2019" name="bioRxiv">
        <title>The Genome of the Zebra Mussel, Dreissena polymorpha: A Resource for Invasive Species Research.</title>
        <authorList>
            <person name="McCartney M.A."/>
            <person name="Auch B."/>
            <person name="Kono T."/>
            <person name="Mallez S."/>
            <person name="Zhang Y."/>
            <person name="Obille A."/>
            <person name="Becker A."/>
            <person name="Abrahante J.E."/>
            <person name="Garbe J."/>
            <person name="Badalamenti J.P."/>
            <person name="Herman A."/>
            <person name="Mangelson H."/>
            <person name="Liachko I."/>
            <person name="Sullivan S."/>
            <person name="Sone E.D."/>
            <person name="Koren S."/>
            <person name="Silverstein K.A.T."/>
            <person name="Beckman K.B."/>
            <person name="Gohl D.M."/>
        </authorList>
    </citation>
    <scope>NUCLEOTIDE SEQUENCE</scope>
    <source>
        <strain evidence="1">Duluth1</strain>
        <tissue evidence="1">Whole animal</tissue>
    </source>
</reference>
<name>A0A9D4L5N6_DREPO</name>
<dbReference type="EMBL" id="JAIWYP010000003">
    <property type="protein sequence ID" value="KAH3851905.1"/>
    <property type="molecule type" value="Genomic_DNA"/>
</dbReference>
<proteinExistence type="predicted"/>
<protein>
    <submittedName>
        <fullName evidence="1">Uncharacterized protein</fullName>
    </submittedName>
</protein>
<dbReference type="SUPFAM" id="SSF48366">
    <property type="entry name" value="Ras GEF"/>
    <property type="match status" value="1"/>
</dbReference>
<evidence type="ECO:0000313" key="1">
    <source>
        <dbReference type="EMBL" id="KAH3851905.1"/>
    </source>
</evidence>
<evidence type="ECO:0000313" key="2">
    <source>
        <dbReference type="Proteomes" id="UP000828390"/>
    </source>
</evidence>
<accession>A0A9D4L5N6</accession>
<comment type="caution">
    <text evidence="1">The sequence shown here is derived from an EMBL/GenBank/DDBJ whole genome shotgun (WGS) entry which is preliminary data.</text>
</comment>